<keyword evidence="3" id="KW-1185">Reference proteome</keyword>
<dbReference type="OrthoDB" id="1493774at2"/>
<sequence>MFKKFNWGHGVILALASFIIFIMFMILVFTRGQQNAEVVSDHYYEDELVYQDVINAKNNADKLPAKPAFEQNIHGITLTFPADIKPNDGKVHFILFRTNDANLDVKKDVELSNNHSFTIPAKILIAGSYTLKVKWIVDKKNYQVDYDVLWK</sequence>
<reference evidence="3" key="1">
    <citation type="submission" date="2016-10" db="EMBL/GenBank/DDBJ databases">
        <authorList>
            <person name="Varghese N."/>
            <person name="Submissions S."/>
        </authorList>
    </citation>
    <scope>NUCLEOTIDE SEQUENCE [LARGE SCALE GENOMIC DNA]</scope>
    <source>
        <strain evidence="3">DSM 21580</strain>
    </source>
</reference>
<evidence type="ECO:0000313" key="2">
    <source>
        <dbReference type="EMBL" id="SEF75068.1"/>
    </source>
</evidence>
<protein>
    <submittedName>
        <fullName evidence="2">FixH protein</fullName>
    </submittedName>
</protein>
<dbReference type="RefSeq" id="WP_103912799.1">
    <property type="nucleotide sequence ID" value="NZ_FNUS01000001.1"/>
</dbReference>
<dbReference type="Pfam" id="PF05751">
    <property type="entry name" value="FixH"/>
    <property type="match status" value="1"/>
</dbReference>
<proteinExistence type="predicted"/>
<keyword evidence="1" id="KW-0812">Transmembrane</keyword>
<evidence type="ECO:0000313" key="3">
    <source>
        <dbReference type="Proteomes" id="UP000236738"/>
    </source>
</evidence>
<keyword evidence="1" id="KW-0472">Membrane</keyword>
<dbReference type="AlphaFoldDB" id="A0A1H5UKV9"/>
<dbReference type="Proteomes" id="UP000236738">
    <property type="component" value="Unassembled WGS sequence"/>
</dbReference>
<organism evidence="2 3">
    <name type="scientific">Halpernia humi</name>
    <dbReference type="NCBI Taxonomy" id="493375"/>
    <lineage>
        <taxon>Bacteria</taxon>
        <taxon>Pseudomonadati</taxon>
        <taxon>Bacteroidota</taxon>
        <taxon>Flavobacteriia</taxon>
        <taxon>Flavobacteriales</taxon>
        <taxon>Weeksellaceae</taxon>
        <taxon>Chryseobacterium group</taxon>
        <taxon>Halpernia</taxon>
    </lineage>
</organism>
<dbReference type="EMBL" id="FNUS01000001">
    <property type="protein sequence ID" value="SEF75068.1"/>
    <property type="molecule type" value="Genomic_DNA"/>
</dbReference>
<accession>A0A1H5UKV9</accession>
<keyword evidence="1" id="KW-1133">Transmembrane helix</keyword>
<feature type="transmembrane region" description="Helical" evidence="1">
    <location>
        <begin position="7"/>
        <end position="29"/>
    </location>
</feature>
<evidence type="ECO:0000256" key="1">
    <source>
        <dbReference type="SAM" id="Phobius"/>
    </source>
</evidence>
<gene>
    <name evidence="2" type="ORF">SAMN05421847_0815</name>
</gene>
<dbReference type="InterPro" id="IPR008620">
    <property type="entry name" value="FixH"/>
</dbReference>
<name>A0A1H5UKV9_9FLAO</name>